<feature type="repeat" description="Solcar" evidence="10">
    <location>
        <begin position="2"/>
        <end position="82"/>
    </location>
</feature>
<keyword evidence="6" id="KW-0999">Mitochondrion inner membrane</keyword>
<dbReference type="GO" id="GO:0005743">
    <property type="term" value="C:mitochondrial inner membrane"/>
    <property type="evidence" value="ECO:0007669"/>
    <property type="project" value="UniProtKB-SubCell"/>
</dbReference>
<keyword evidence="7" id="KW-1133">Transmembrane helix</keyword>
<dbReference type="InterPro" id="IPR023395">
    <property type="entry name" value="MCP_dom_sf"/>
</dbReference>
<accession>A0ABD2PWB1</accession>
<evidence type="ECO:0000256" key="7">
    <source>
        <dbReference type="ARBA" id="ARBA00022989"/>
    </source>
</evidence>
<dbReference type="Pfam" id="PF00153">
    <property type="entry name" value="Mito_carr"/>
    <property type="match status" value="3"/>
</dbReference>
<evidence type="ECO:0000313" key="13">
    <source>
        <dbReference type="Proteomes" id="UP001626550"/>
    </source>
</evidence>
<dbReference type="Gene3D" id="1.50.40.10">
    <property type="entry name" value="Mitochondrial carrier domain"/>
    <property type="match status" value="1"/>
</dbReference>
<dbReference type="EMBL" id="JBJKFK010002057">
    <property type="protein sequence ID" value="KAL3311705.1"/>
    <property type="molecule type" value="Genomic_DNA"/>
</dbReference>
<keyword evidence="13" id="KW-1185">Reference proteome</keyword>
<feature type="repeat" description="Solcar" evidence="10">
    <location>
        <begin position="184"/>
        <end position="271"/>
    </location>
</feature>
<dbReference type="AlphaFoldDB" id="A0ABD2PWB1"/>
<proteinExistence type="inferred from homology"/>
<feature type="repeat" description="Solcar" evidence="10">
    <location>
        <begin position="90"/>
        <end position="175"/>
    </location>
</feature>
<keyword evidence="8" id="KW-0496">Mitochondrion</keyword>
<sequence>MEDHSVEFVCGGAAAFINVLVVFPLHKSIFIQQLHGVSWPDAVNLLKRDGLALLFRGVLPPLMQRSCSGALMFGGQSFSENLLHKNSTFSQLQKKTLSGVYAAFLESALTPFERVQTILQTSQYNKVYQNTFRATLSLYNSHGIKELYRGFTPVLYRSCFGNALYFSGRQVTKDVAPESLLYYERRVHDFVSGSLLGACVSAATFPMNVVKARIQSQIGVPYASVTRTIIALVSEEKGNILRLYRGVPANFLRSLISWGIITMSYEWLLEHFGESSNEFPVPPP</sequence>
<name>A0ABD2PWB1_9PLAT</name>
<dbReference type="Proteomes" id="UP001626550">
    <property type="component" value="Unassembled WGS sequence"/>
</dbReference>
<dbReference type="InterPro" id="IPR002067">
    <property type="entry name" value="MCP"/>
</dbReference>
<evidence type="ECO:0000256" key="2">
    <source>
        <dbReference type="ARBA" id="ARBA00006375"/>
    </source>
</evidence>
<dbReference type="PANTHER" id="PTHR46131">
    <property type="entry name" value="SD08549P"/>
    <property type="match status" value="1"/>
</dbReference>
<dbReference type="InterPro" id="IPR018108">
    <property type="entry name" value="MCP_transmembrane"/>
</dbReference>
<dbReference type="InterPro" id="IPR052465">
    <property type="entry name" value="Mito_NAD+_Carrier"/>
</dbReference>
<keyword evidence="9 10" id="KW-0472">Membrane</keyword>
<evidence type="ECO:0000256" key="9">
    <source>
        <dbReference type="ARBA" id="ARBA00023136"/>
    </source>
</evidence>
<evidence type="ECO:0000256" key="4">
    <source>
        <dbReference type="ARBA" id="ARBA00022692"/>
    </source>
</evidence>
<dbReference type="PANTHER" id="PTHR46131:SF5">
    <property type="entry name" value="SOLUTE CARRIER FAMILY 25 MEMBER 53"/>
    <property type="match status" value="1"/>
</dbReference>
<dbReference type="PROSITE" id="PS50920">
    <property type="entry name" value="SOLCAR"/>
    <property type="match status" value="3"/>
</dbReference>
<organism evidence="12 13">
    <name type="scientific">Cichlidogyrus casuarinus</name>
    <dbReference type="NCBI Taxonomy" id="1844966"/>
    <lineage>
        <taxon>Eukaryota</taxon>
        <taxon>Metazoa</taxon>
        <taxon>Spiralia</taxon>
        <taxon>Lophotrochozoa</taxon>
        <taxon>Platyhelminthes</taxon>
        <taxon>Monogenea</taxon>
        <taxon>Monopisthocotylea</taxon>
        <taxon>Dactylogyridea</taxon>
        <taxon>Ancyrocephalidae</taxon>
        <taxon>Cichlidogyrus</taxon>
    </lineage>
</organism>
<evidence type="ECO:0000313" key="12">
    <source>
        <dbReference type="EMBL" id="KAL3311705.1"/>
    </source>
</evidence>
<comment type="caution">
    <text evidence="12">The sequence shown here is derived from an EMBL/GenBank/DDBJ whole genome shotgun (WGS) entry which is preliminary data.</text>
</comment>
<evidence type="ECO:0000256" key="6">
    <source>
        <dbReference type="ARBA" id="ARBA00022792"/>
    </source>
</evidence>
<keyword evidence="3 11" id="KW-0813">Transport</keyword>
<evidence type="ECO:0000256" key="11">
    <source>
        <dbReference type="RuleBase" id="RU000488"/>
    </source>
</evidence>
<evidence type="ECO:0008006" key="14">
    <source>
        <dbReference type="Google" id="ProtNLM"/>
    </source>
</evidence>
<evidence type="ECO:0000256" key="5">
    <source>
        <dbReference type="ARBA" id="ARBA00022737"/>
    </source>
</evidence>
<comment type="similarity">
    <text evidence="2 11">Belongs to the mitochondrial carrier (TC 2.A.29) family.</text>
</comment>
<evidence type="ECO:0000256" key="8">
    <source>
        <dbReference type="ARBA" id="ARBA00023128"/>
    </source>
</evidence>
<reference evidence="12 13" key="1">
    <citation type="submission" date="2024-11" db="EMBL/GenBank/DDBJ databases">
        <title>Adaptive evolution of stress response genes in parasites aligns with host niche diversity.</title>
        <authorList>
            <person name="Hahn C."/>
            <person name="Resl P."/>
        </authorList>
    </citation>
    <scope>NUCLEOTIDE SEQUENCE [LARGE SCALE GENOMIC DNA]</scope>
    <source>
        <strain evidence="12">EGGRZ-B1_66</strain>
        <tissue evidence="12">Body</tissue>
    </source>
</reference>
<evidence type="ECO:0000256" key="1">
    <source>
        <dbReference type="ARBA" id="ARBA00004448"/>
    </source>
</evidence>
<keyword evidence="5" id="KW-0677">Repeat</keyword>
<gene>
    <name evidence="12" type="ORF">Ciccas_009712</name>
</gene>
<dbReference type="PRINTS" id="PR00926">
    <property type="entry name" value="MITOCARRIER"/>
</dbReference>
<evidence type="ECO:0000256" key="3">
    <source>
        <dbReference type="ARBA" id="ARBA00022448"/>
    </source>
</evidence>
<dbReference type="SUPFAM" id="SSF103506">
    <property type="entry name" value="Mitochondrial carrier"/>
    <property type="match status" value="1"/>
</dbReference>
<comment type="subcellular location">
    <subcellularLocation>
        <location evidence="1">Mitochondrion inner membrane</location>
        <topology evidence="1">Multi-pass membrane protein</topology>
    </subcellularLocation>
</comment>
<protein>
    <recommendedName>
        <fullName evidence="14">Mitochondrial carrier protein</fullName>
    </recommendedName>
</protein>
<evidence type="ECO:0000256" key="10">
    <source>
        <dbReference type="PROSITE-ProRule" id="PRU00282"/>
    </source>
</evidence>
<keyword evidence="4 10" id="KW-0812">Transmembrane</keyword>